<dbReference type="Proteomes" id="UP000247454">
    <property type="component" value="Unassembled WGS sequence"/>
</dbReference>
<dbReference type="NCBIfam" id="TIGR01683">
    <property type="entry name" value="thiS"/>
    <property type="match status" value="1"/>
</dbReference>
<dbReference type="AlphaFoldDB" id="A0A318T410"/>
<dbReference type="RefSeq" id="WP_110752205.1">
    <property type="nucleotide sequence ID" value="NZ_QJTF01000012.1"/>
</dbReference>
<comment type="caution">
    <text evidence="1">The sequence shown here is derived from an EMBL/GenBank/DDBJ whole genome shotgun (WGS) entry which is preliminary data.</text>
</comment>
<keyword evidence="2" id="KW-1185">Reference proteome</keyword>
<protein>
    <submittedName>
        <fullName evidence="1">Sulfur carrier protein</fullName>
    </submittedName>
</protein>
<dbReference type="Pfam" id="PF02597">
    <property type="entry name" value="ThiS"/>
    <property type="match status" value="1"/>
</dbReference>
<dbReference type="InterPro" id="IPR016155">
    <property type="entry name" value="Mopterin_synth/thiamin_S_b"/>
</dbReference>
<name>A0A318T410_9HYPH</name>
<reference evidence="1 2" key="1">
    <citation type="submission" date="2018-06" db="EMBL/GenBank/DDBJ databases">
        <title>Genomic Encyclopedia of Type Strains, Phase III (KMG-III): the genomes of soil and plant-associated and newly described type strains.</title>
        <authorList>
            <person name="Whitman W."/>
        </authorList>
    </citation>
    <scope>NUCLEOTIDE SEQUENCE [LARGE SCALE GENOMIC DNA]</scope>
    <source>
        <strain evidence="1 2">ORS 1419</strain>
    </source>
</reference>
<proteinExistence type="predicted"/>
<sequence>MNIILNGEPHETDAATLLALLTELDLAEAVVATAVNSEFVSATKRGETALKDNDRVEILAPMQGG</sequence>
<accession>A0A318T410</accession>
<gene>
    <name evidence="1" type="ORF">C7477_112103</name>
</gene>
<dbReference type="EMBL" id="QJTF01000012">
    <property type="protein sequence ID" value="PYE87601.1"/>
    <property type="molecule type" value="Genomic_DNA"/>
</dbReference>
<dbReference type="InterPro" id="IPR003749">
    <property type="entry name" value="ThiS/MoaD-like"/>
</dbReference>
<dbReference type="PANTHER" id="PTHR34472:SF1">
    <property type="entry name" value="SULFUR CARRIER PROTEIN THIS"/>
    <property type="match status" value="1"/>
</dbReference>
<dbReference type="InterPro" id="IPR010035">
    <property type="entry name" value="Thi_S"/>
</dbReference>
<dbReference type="OrthoDB" id="197113at2"/>
<dbReference type="Gene3D" id="3.10.20.30">
    <property type="match status" value="1"/>
</dbReference>
<dbReference type="PANTHER" id="PTHR34472">
    <property type="entry name" value="SULFUR CARRIER PROTEIN THIS"/>
    <property type="match status" value="1"/>
</dbReference>
<organism evidence="1 2">
    <name type="scientific">Phyllobacterium leguminum</name>
    <dbReference type="NCBI Taxonomy" id="314237"/>
    <lineage>
        <taxon>Bacteria</taxon>
        <taxon>Pseudomonadati</taxon>
        <taxon>Pseudomonadota</taxon>
        <taxon>Alphaproteobacteria</taxon>
        <taxon>Hyphomicrobiales</taxon>
        <taxon>Phyllobacteriaceae</taxon>
        <taxon>Phyllobacterium</taxon>
    </lineage>
</organism>
<evidence type="ECO:0000313" key="1">
    <source>
        <dbReference type="EMBL" id="PYE87601.1"/>
    </source>
</evidence>
<dbReference type="InterPro" id="IPR012675">
    <property type="entry name" value="Beta-grasp_dom_sf"/>
</dbReference>
<dbReference type="SUPFAM" id="SSF54285">
    <property type="entry name" value="MoaD/ThiS"/>
    <property type="match status" value="1"/>
</dbReference>
<evidence type="ECO:0000313" key="2">
    <source>
        <dbReference type="Proteomes" id="UP000247454"/>
    </source>
</evidence>